<dbReference type="EMBL" id="CAJVPM010001280">
    <property type="protein sequence ID" value="CAG8463468.1"/>
    <property type="molecule type" value="Genomic_DNA"/>
</dbReference>
<dbReference type="Proteomes" id="UP000789860">
    <property type="component" value="Unassembled WGS sequence"/>
</dbReference>
<evidence type="ECO:0000313" key="1">
    <source>
        <dbReference type="EMBL" id="CAG8463468.1"/>
    </source>
</evidence>
<name>A0ACA9KB74_9GLOM</name>
<organism evidence="1 2">
    <name type="scientific">Scutellospora calospora</name>
    <dbReference type="NCBI Taxonomy" id="85575"/>
    <lineage>
        <taxon>Eukaryota</taxon>
        <taxon>Fungi</taxon>
        <taxon>Fungi incertae sedis</taxon>
        <taxon>Mucoromycota</taxon>
        <taxon>Glomeromycotina</taxon>
        <taxon>Glomeromycetes</taxon>
        <taxon>Diversisporales</taxon>
        <taxon>Gigasporaceae</taxon>
        <taxon>Scutellospora</taxon>
    </lineage>
</organism>
<reference evidence="1" key="1">
    <citation type="submission" date="2021-06" db="EMBL/GenBank/DDBJ databases">
        <authorList>
            <person name="Kallberg Y."/>
            <person name="Tangrot J."/>
            <person name="Rosling A."/>
        </authorList>
    </citation>
    <scope>NUCLEOTIDE SEQUENCE</scope>
    <source>
        <strain evidence="1">AU212A</strain>
    </source>
</reference>
<comment type="caution">
    <text evidence="1">The sequence shown here is derived from an EMBL/GenBank/DDBJ whole genome shotgun (WGS) entry which is preliminary data.</text>
</comment>
<accession>A0ACA9KB74</accession>
<gene>
    <name evidence="1" type="ORF">SCALOS_LOCUS1713</name>
</gene>
<proteinExistence type="predicted"/>
<protein>
    <submittedName>
        <fullName evidence="1">6669_t:CDS:1</fullName>
    </submittedName>
</protein>
<sequence>MSTAKVIKDLSINLHLTMPPSNASFTIHLKEGQLLLDTVRHFMDENNIPCYLEISIMSVIDSLMEESRRIKLEKDIKINDESKAKTIKEELIAKYQKYTVRFNDTPSENIFPKAFHTLVHSPIPSIFDTLSQLEQDYKHSIKESMILREKEKANIDERHLKEREKHQKEVESMVESGSADAGFAKLIERQVEESEFNQAAWESELEEIQRTQKCEYWDFVLKLYEEHQRCLTEQQSSTDPVCLSRLDGKMIVSEVISDMKNQKKVSKELLRLTQGNTTRSRPGSIGSMSEMMLSMTPQSPVYASPSEEKKLLMFAAEDDPDVLQIKEMGFSSEQATVALEMTNRDKEQAISLLLDQAGKVDAQIAQRRPSVPVIPAPKETSVPHRRSKSNSKPLVLSVLTKQEKKNNVWSPMSFIQQQKSSMMAAQNNSSMRKFSGWLVGKAMENFGLEDDEHGPVMQFDDEHQLVESFTISLGNQVKSTHNLRLLASDIDDLLRSSNDQARDVAYRAQTAADLYSQNLTAIVLLLTPKDWPNYKLGKSANKAFFERCKESTEFHFDNVENQFEAIEKDFIASESDGVIPVKEDCFSDSSITENVLHKRAELVLKCIRGFMFENSWIPKCKADEEDGTKTVTFLLPKNVNEQQFQSHRLQLTDNFRAN</sequence>
<evidence type="ECO:0000313" key="2">
    <source>
        <dbReference type="Proteomes" id="UP000789860"/>
    </source>
</evidence>
<keyword evidence="2" id="KW-1185">Reference proteome</keyword>